<accession>A0A0F8W7J5</accession>
<feature type="compositionally biased region" description="Basic and acidic residues" evidence="1">
    <location>
        <begin position="93"/>
        <end position="113"/>
    </location>
</feature>
<dbReference type="AlphaFoldDB" id="A0A0F8W7J5"/>
<dbReference type="EMBL" id="LAZR01066937">
    <property type="protein sequence ID" value="KKK52608.1"/>
    <property type="molecule type" value="Genomic_DNA"/>
</dbReference>
<feature type="region of interest" description="Disordered" evidence="1">
    <location>
        <begin position="93"/>
        <end position="125"/>
    </location>
</feature>
<name>A0A0F8W7J5_9ZZZZ</name>
<sequence length="125" mass="14310">MRLLPERDCSNCPANQRVRWGCEADASFPMPFDGERISRCPRKPYLDSPEWFNSLFEAYSWREKGFLPQPGTWRDQDHRFVIACNIIDRAHSDASEEERYTQEAKRAQMDRAGKQGGKVGPGGSG</sequence>
<comment type="caution">
    <text evidence="2">The sequence shown here is derived from an EMBL/GenBank/DDBJ whole genome shotgun (WGS) entry which is preliminary data.</text>
</comment>
<feature type="compositionally biased region" description="Gly residues" evidence="1">
    <location>
        <begin position="114"/>
        <end position="125"/>
    </location>
</feature>
<reference evidence="2" key="1">
    <citation type="journal article" date="2015" name="Nature">
        <title>Complex archaea that bridge the gap between prokaryotes and eukaryotes.</title>
        <authorList>
            <person name="Spang A."/>
            <person name="Saw J.H."/>
            <person name="Jorgensen S.L."/>
            <person name="Zaremba-Niedzwiedzka K."/>
            <person name="Martijn J."/>
            <person name="Lind A.E."/>
            <person name="van Eijk R."/>
            <person name="Schleper C."/>
            <person name="Guy L."/>
            <person name="Ettema T.J."/>
        </authorList>
    </citation>
    <scope>NUCLEOTIDE SEQUENCE</scope>
</reference>
<gene>
    <name evidence="2" type="ORF">LCGC14_3103210</name>
</gene>
<evidence type="ECO:0000256" key="1">
    <source>
        <dbReference type="SAM" id="MobiDB-lite"/>
    </source>
</evidence>
<feature type="non-terminal residue" evidence="2">
    <location>
        <position position="125"/>
    </location>
</feature>
<organism evidence="2">
    <name type="scientific">marine sediment metagenome</name>
    <dbReference type="NCBI Taxonomy" id="412755"/>
    <lineage>
        <taxon>unclassified sequences</taxon>
        <taxon>metagenomes</taxon>
        <taxon>ecological metagenomes</taxon>
    </lineage>
</organism>
<protein>
    <submittedName>
        <fullName evidence="2">Uncharacterized protein</fullName>
    </submittedName>
</protein>
<proteinExistence type="predicted"/>
<evidence type="ECO:0000313" key="2">
    <source>
        <dbReference type="EMBL" id="KKK52608.1"/>
    </source>
</evidence>